<dbReference type="RefSeq" id="WP_341403944.1">
    <property type="nucleotide sequence ID" value="NZ_JBBUKT010000002.1"/>
</dbReference>
<evidence type="ECO:0000313" key="2">
    <source>
        <dbReference type="EMBL" id="MEK7950403.1"/>
    </source>
</evidence>
<gene>
    <name evidence="2" type="ORF">WKV53_07845</name>
</gene>
<evidence type="ECO:0000256" key="1">
    <source>
        <dbReference type="SAM" id="SignalP"/>
    </source>
</evidence>
<sequence length="149" mass="16489">MRVLPAILLTSIVCSINAHALEPSWNIRDATEKLLDKYALRLPVDDWFLERKDGSIVQLFKPSIVYTGGGAYWTAEVRTTKLRERKNGAWGAWSYAPPAPGSNQPGYFQSAVIDITTPSTGGASAKFQASQLWFGTFRAPTQSRVTLVR</sequence>
<organism evidence="2 3">
    <name type="scientific">Luteolibacter soli</name>
    <dbReference type="NCBI Taxonomy" id="3135280"/>
    <lineage>
        <taxon>Bacteria</taxon>
        <taxon>Pseudomonadati</taxon>
        <taxon>Verrucomicrobiota</taxon>
        <taxon>Verrucomicrobiia</taxon>
        <taxon>Verrucomicrobiales</taxon>
        <taxon>Verrucomicrobiaceae</taxon>
        <taxon>Luteolibacter</taxon>
    </lineage>
</organism>
<feature type="chain" id="PRO_5045806121" evidence="1">
    <location>
        <begin position="21"/>
        <end position="149"/>
    </location>
</feature>
<evidence type="ECO:0000313" key="3">
    <source>
        <dbReference type="Proteomes" id="UP001371305"/>
    </source>
</evidence>
<accession>A0ABU9AS84</accession>
<name>A0ABU9AS84_9BACT</name>
<dbReference type="EMBL" id="JBBUKT010000002">
    <property type="protein sequence ID" value="MEK7950403.1"/>
    <property type="molecule type" value="Genomic_DNA"/>
</dbReference>
<feature type="signal peptide" evidence="1">
    <location>
        <begin position="1"/>
        <end position="20"/>
    </location>
</feature>
<keyword evidence="1" id="KW-0732">Signal</keyword>
<dbReference type="Proteomes" id="UP001371305">
    <property type="component" value="Unassembled WGS sequence"/>
</dbReference>
<proteinExistence type="predicted"/>
<protein>
    <submittedName>
        <fullName evidence="2">Uncharacterized protein</fullName>
    </submittedName>
</protein>
<comment type="caution">
    <text evidence="2">The sequence shown here is derived from an EMBL/GenBank/DDBJ whole genome shotgun (WGS) entry which is preliminary data.</text>
</comment>
<keyword evidence="3" id="KW-1185">Reference proteome</keyword>
<reference evidence="2 3" key="1">
    <citation type="submission" date="2024-04" db="EMBL/GenBank/DDBJ databases">
        <title>Luteolibacter sp. isolated from soil.</title>
        <authorList>
            <person name="An J."/>
        </authorList>
    </citation>
    <scope>NUCLEOTIDE SEQUENCE [LARGE SCALE GENOMIC DNA]</scope>
    <source>
        <strain evidence="2 3">Y139</strain>
    </source>
</reference>